<dbReference type="Gene3D" id="3.30.9.10">
    <property type="entry name" value="D-Amino Acid Oxidase, subunit A, domain 2"/>
    <property type="match status" value="1"/>
</dbReference>
<evidence type="ECO:0000313" key="9">
    <source>
        <dbReference type="Proteomes" id="UP000190776"/>
    </source>
</evidence>
<sequence>MSPLPESKTDVLIIGAGPAGLMAALWMAKCGIDFRIIDKRATKVFKGQADSLQARTMEILDSFGIADAINKRAAHLLETQFWASGENGDAIEPVGTASEYHPDLSRFHQVLINQGQIERTLLDAIKSLSNVRVERGVAPTHLHLDSHASPDDPRAHPVAVTLRHLTEAEMPRASVVPQPGSFGVNPGDEAELEREPTGKEGAEEVVRARYVLGCDGARSWTRRQVGIELVGEGRDALWGAADGVPDVDTDFPDLGVRVFVNTARGSMMTVPRENGMIRVGVKLDGDVDRSLVSPEMVMARAQELLAPYKIGFAHCDWHAVYQSNQRLGTAFSRHERVFLAGDAVHTHSPKAGIGLNFSLQDTYNLGWKVAHVIKGIAKPSILKTYETERREVAQQLIRFDEDFSAKLSSGEDVQKAFADALPFTSCTSIEYGPSMIVAKTSAGTVGKQELAQHIVVGRRFPSQQVVSQASGCPLQFQERFPSDGKYRVVVFAGDIARTEQLERVEVLGRTLSLSRLFSKRHSSRQEGEQGVFDVLVLHSSRREDVRFCKLPSTLCTHSRSNVYADNIPYVGGLGTAYQSYGVDRLKGCIVAVRPDGHVMFVGEFEDAGDLNEMFSEILL</sequence>
<dbReference type="OrthoDB" id="1716816at2759"/>
<dbReference type="Pfam" id="PF07976">
    <property type="entry name" value="Phe_hydrox_dim"/>
    <property type="match status" value="1"/>
</dbReference>
<keyword evidence="4" id="KW-0560">Oxidoreductase</keyword>
<dbReference type="PRINTS" id="PR00420">
    <property type="entry name" value="RNGMNOXGNASE"/>
</dbReference>
<reference evidence="8 9" key="1">
    <citation type="submission" date="2017-01" db="EMBL/GenBank/DDBJ databases">
        <title>Draft genome sequence of Diplodia seriata F98.1, a fungal species involved in grapevine trunk diseases.</title>
        <authorList>
            <person name="Robert-Siegwald G."/>
            <person name="Vallet J."/>
            <person name="Abou-Mansour E."/>
            <person name="Xu J."/>
            <person name="Rey P."/>
            <person name="Bertsch C."/>
            <person name="Rego C."/>
            <person name="Larignon P."/>
            <person name="Fontaine F."/>
            <person name="Lebrun M.-H."/>
        </authorList>
    </citation>
    <scope>NUCLEOTIDE SEQUENCE [LARGE SCALE GENOMIC DNA]</scope>
    <source>
        <strain evidence="8 9">F98.1</strain>
    </source>
</reference>
<dbReference type="GO" id="GO:0071949">
    <property type="term" value="F:FAD binding"/>
    <property type="evidence" value="ECO:0007669"/>
    <property type="project" value="InterPro"/>
</dbReference>
<dbReference type="InterPro" id="IPR036249">
    <property type="entry name" value="Thioredoxin-like_sf"/>
</dbReference>
<dbReference type="EMBL" id="MSZU01000098">
    <property type="protein sequence ID" value="OMP84247.1"/>
    <property type="molecule type" value="Genomic_DNA"/>
</dbReference>
<evidence type="ECO:0000259" key="6">
    <source>
        <dbReference type="Pfam" id="PF01494"/>
    </source>
</evidence>
<keyword evidence="2" id="KW-0285">Flavoprotein</keyword>
<keyword evidence="8" id="KW-0503">Monooxygenase</keyword>
<dbReference type="InterPro" id="IPR012941">
    <property type="entry name" value="Phe_hydrox_C_dim_dom"/>
</dbReference>
<comment type="similarity">
    <text evidence="1">Belongs to the PheA/TfdB FAD monooxygenase family.</text>
</comment>
<dbReference type="Proteomes" id="UP000190776">
    <property type="component" value="Unassembled WGS sequence"/>
</dbReference>
<dbReference type="PANTHER" id="PTHR43004:SF20">
    <property type="entry name" value="2-MONOOXYGENASE, PUTATIVE (AFU_ORTHOLOGUE AFUA_1G13660)-RELATED"/>
    <property type="match status" value="1"/>
</dbReference>
<evidence type="ECO:0000256" key="2">
    <source>
        <dbReference type="ARBA" id="ARBA00022630"/>
    </source>
</evidence>
<evidence type="ECO:0000256" key="3">
    <source>
        <dbReference type="ARBA" id="ARBA00022827"/>
    </source>
</evidence>
<dbReference type="InterPro" id="IPR050641">
    <property type="entry name" value="RIFMO-like"/>
</dbReference>
<dbReference type="InterPro" id="IPR002938">
    <property type="entry name" value="FAD-bd"/>
</dbReference>
<dbReference type="PANTHER" id="PTHR43004">
    <property type="entry name" value="TRK SYSTEM POTASSIUM UPTAKE PROTEIN"/>
    <property type="match status" value="1"/>
</dbReference>
<dbReference type="InterPro" id="IPR038220">
    <property type="entry name" value="PHOX_C_sf"/>
</dbReference>
<dbReference type="STRING" id="420778.A0A1S8B9N7"/>
<dbReference type="SUPFAM" id="SSF52833">
    <property type="entry name" value="Thioredoxin-like"/>
    <property type="match status" value="1"/>
</dbReference>
<dbReference type="SUPFAM" id="SSF54373">
    <property type="entry name" value="FAD-linked reductases, C-terminal domain"/>
    <property type="match status" value="1"/>
</dbReference>
<accession>A0A1S8B9N7</accession>
<feature type="domain" description="FAD-binding" evidence="6">
    <location>
        <begin position="8"/>
        <end position="399"/>
    </location>
</feature>
<organism evidence="8 9">
    <name type="scientific">Diplodia seriata</name>
    <dbReference type="NCBI Taxonomy" id="420778"/>
    <lineage>
        <taxon>Eukaryota</taxon>
        <taxon>Fungi</taxon>
        <taxon>Dikarya</taxon>
        <taxon>Ascomycota</taxon>
        <taxon>Pezizomycotina</taxon>
        <taxon>Dothideomycetes</taxon>
        <taxon>Dothideomycetes incertae sedis</taxon>
        <taxon>Botryosphaeriales</taxon>
        <taxon>Botryosphaeriaceae</taxon>
        <taxon>Diplodia</taxon>
    </lineage>
</organism>
<dbReference type="InterPro" id="IPR036188">
    <property type="entry name" value="FAD/NAD-bd_sf"/>
</dbReference>
<keyword evidence="3" id="KW-0274">FAD</keyword>
<evidence type="ECO:0000256" key="5">
    <source>
        <dbReference type="SAM" id="MobiDB-lite"/>
    </source>
</evidence>
<dbReference type="SUPFAM" id="SSF51905">
    <property type="entry name" value="FAD/NAD(P)-binding domain"/>
    <property type="match status" value="1"/>
</dbReference>
<feature type="domain" description="Phenol hydroxylase-like C-terminal dimerisation" evidence="7">
    <location>
        <begin position="429"/>
        <end position="618"/>
    </location>
</feature>
<evidence type="ECO:0000259" key="7">
    <source>
        <dbReference type="Pfam" id="PF07976"/>
    </source>
</evidence>
<dbReference type="Gene3D" id="3.50.50.60">
    <property type="entry name" value="FAD/NAD(P)-binding domain"/>
    <property type="match status" value="1"/>
</dbReference>
<proteinExistence type="inferred from homology"/>
<evidence type="ECO:0000313" key="8">
    <source>
        <dbReference type="EMBL" id="OMP84247.1"/>
    </source>
</evidence>
<dbReference type="CDD" id="cd02979">
    <property type="entry name" value="PHOX_C"/>
    <property type="match status" value="1"/>
</dbReference>
<comment type="caution">
    <text evidence="8">The sequence shown here is derived from an EMBL/GenBank/DDBJ whole genome shotgun (WGS) entry which is preliminary data.</text>
</comment>
<protein>
    <submittedName>
        <fullName evidence="8">Phenol 2-monooxygenase</fullName>
    </submittedName>
</protein>
<feature type="region of interest" description="Disordered" evidence="5">
    <location>
        <begin position="175"/>
        <end position="199"/>
    </location>
</feature>
<evidence type="ECO:0000256" key="1">
    <source>
        <dbReference type="ARBA" id="ARBA00007801"/>
    </source>
</evidence>
<gene>
    <name evidence="8" type="ORF">BK809_0000052</name>
</gene>
<name>A0A1S8B9N7_9PEZI</name>
<dbReference type="Pfam" id="PF01494">
    <property type="entry name" value="FAD_binding_3"/>
    <property type="match status" value="1"/>
</dbReference>
<dbReference type="AlphaFoldDB" id="A0A1S8B9N7"/>
<dbReference type="Gene3D" id="3.40.30.20">
    <property type="match status" value="1"/>
</dbReference>
<dbReference type="GO" id="GO:0016709">
    <property type="term" value="F:oxidoreductase activity, acting on paired donors, with incorporation or reduction of molecular oxygen, NAD(P)H as one donor, and incorporation of one atom of oxygen"/>
    <property type="evidence" value="ECO:0007669"/>
    <property type="project" value="UniProtKB-ARBA"/>
</dbReference>
<evidence type="ECO:0000256" key="4">
    <source>
        <dbReference type="ARBA" id="ARBA00023002"/>
    </source>
</evidence>